<protein>
    <submittedName>
        <fullName evidence="2">Uncharacterized protein</fullName>
    </submittedName>
</protein>
<dbReference type="AlphaFoldDB" id="A0A0B1R3D8"/>
<dbReference type="RefSeq" id="WP_039335073.1">
    <property type="nucleotide sequence ID" value="NZ_JTJJ01000092.1"/>
</dbReference>
<evidence type="ECO:0000313" key="2">
    <source>
        <dbReference type="EMBL" id="KHJ66166.1"/>
    </source>
</evidence>
<evidence type="ECO:0000313" key="3">
    <source>
        <dbReference type="Proteomes" id="UP000030853"/>
    </source>
</evidence>
<evidence type="ECO:0000256" key="1">
    <source>
        <dbReference type="SAM" id="Phobius"/>
    </source>
</evidence>
<gene>
    <name evidence="2" type="ORF">QU24_20775</name>
</gene>
<keyword evidence="1" id="KW-0812">Transmembrane</keyword>
<keyword evidence="1" id="KW-1133">Transmembrane helix</keyword>
<name>A0A0B1R3D8_9GAMM</name>
<dbReference type="Proteomes" id="UP000030853">
    <property type="component" value="Unassembled WGS sequence"/>
</dbReference>
<comment type="caution">
    <text evidence="2">The sequence shown here is derived from an EMBL/GenBank/DDBJ whole genome shotgun (WGS) entry which is preliminary data.</text>
</comment>
<dbReference type="EMBL" id="JTJJ01000092">
    <property type="protein sequence ID" value="KHJ66166.1"/>
    <property type="molecule type" value="Genomic_DNA"/>
</dbReference>
<keyword evidence="1" id="KW-0472">Membrane</keyword>
<reference evidence="2 3" key="1">
    <citation type="submission" date="2014-11" db="EMBL/GenBank/DDBJ databases">
        <title>Genome sequencing of Pantoea rodasii ND03.</title>
        <authorList>
            <person name="Muhamad Yunos N.Y."/>
            <person name="Chan K.-G."/>
        </authorList>
    </citation>
    <scope>NUCLEOTIDE SEQUENCE [LARGE SCALE GENOMIC DNA]</scope>
    <source>
        <strain evidence="2 3">ND03</strain>
    </source>
</reference>
<accession>A0A0B1R3D8</accession>
<sequence>MKGWLVAESLKDTPPGQWIVYGFMLTALTYALLRTAGNLREIYRLRRLGTLWARHYAVRAWGASPGPLQLVLAAECLVTDALCALLLLALCDVTLW</sequence>
<proteinExistence type="predicted"/>
<feature type="transmembrane region" description="Helical" evidence="1">
    <location>
        <begin position="18"/>
        <end position="37"/>
    </location>
</feature>
<organism evidence="2 3">
    <name type="scientific">Pantoea rodasii</name>
    <dbReference type="NCBI Taxonomy" id="1076549"/>
    <lineage>
        <taxon>Bacteria</taxon>
        <taxon>Pseudomonadati</taxon>
        <taxon>Pseudomonadota</taxon>
        <taxon>Gammaproteobacteria</taxon>
        <taxon>Enterobacterales</taxon>
        <taxon>Erwiniaceae</taxon>
        <taxon>Pantoea</taxon>
    </lineage>
</organism>